<protein>
    <submittedName>
        <fullName evidence="3">Uncharacterized protein</fullName>
    </submittedName>
</protein>
<keyword evidence="2" id="KW-0812">Transmembrane</keyword>
<dbReference type="EMBL" id="FO818640">
    <property type="protein sequence ID" value="CDM98328.1"/>
    <property type="molecule type" value="Genomic_DNA"/>
</dbReference>
<evidence type="ECO:0000256" key="1">
    <source>
        <dbReference type="SAM" id="MobiDB-lite"/>
    </source>
</evidence>
<dbReference type="Proteomes" id="UP000032946">
    <property type="component" value="Chromosome"/>
</dbReference>
<feature type="compositionally biased region" description="Polar residues" evidence="1">
    <location>
        <begin position="240"/>
        <end position="257"/>
    </location>
</feature>
<reference evidence="3 4" key="1">
    <citation type="submission" date="2014-02" db="EMBL/GenBank/DDBJ databases">
        <authorList>
            <person name="Genoscope - CEA"/>
        </authorList>
    </citation>
    <scope>NUCLEOTIDE SEQUENCE [LARGE SCALE GENOMIC DNA]</scope>
    <source>
        <strain evidence="3 4">PCC 8005</strain>
    </source>
</reference>
<feature type="compositionally biased region" description="Low complexity" evidence="1">
    <location>
        <begin position="222"/>
        <end position="233"/>
    </location>
</feature>
<keyword evidence="2" id="KW-1133">Transmembrane helix</keyword>
<accession>A0A9P1P2Z2</accession>
<keyword evidence="4" id="KW-1185">Reference proteome</keyword>
<keyword evidence="2" id="KW-0472">Membrane</keyword>
<sequence>MDTYVQSRGISKDYCWLDQNQRKISDLPENFKRMLKMVDGDYFSLVIYRANGQLSLLVTALKSQNRIDNQTRKICNSVVWAGWVGQDSDEAILRSLAIQALNGELAAKVDPAVVSENNAQGFTVNFDLLKPKNMGVVSVQNNPADSEKIGNLSALKDELIGDLKKYALPKHDGMLVVVGSTVSKSSLEEERVWRGLSDQISDDSWIDLAGEDDKSDNFRRQSSSSNRDTNISSKPEKSKSGTASTPSSGLPKSFSASRRSDQRTPEDSPLKKWMPIIIAFVIGSLIGIVGHYLYHTNIPNRQRSQIEQNQKIIDGQQETIDQNKGKIDQQNDTIAQNAETIKNEDKLIKEMLDYLNEFTQKGSPLIKRVEELVDKIQK</sequence>
<evidence type="ECO:0000313" key="3">
    <source>
        <dbReference type="EMBL" id="CDM98328.1"/>
    </source>
</evidence>
<organism evidence="3 4">
    <name type="scientific">Limnospira indica PCC 8005</name>
    <dbReference type="NCBI Taxonomy" id="376219"/>
    <lineage>
        <taxon>Bacteria</taxon>
        <taxon>Bacillati</taxon>
        <taxon>Cyanobacteriota</taxon>
        <taxon>Cyanophyceae</taxon>
        <taxon>Oscillatoriophycideae</taxon>
        <taxon>Oscillatoriales</taxon>
        <taxon>Sirenicapillariaceae</taxon>
        <taxon>Limnospira</taxon>
    </lineage>
</organism>
<dbReference type="AlphaFoldDB" id="A0A9P1P2Z2"/>
<name>A0A9P1P2Z2_9CYAN</name>
<dbReference type="RefSeq" id="WP_008056157.1">
    <property type="nucleotide sequence ID" value="NZ_FO818640.1"/>
</dbReference>
<feature type="compositionally biased region" description="Basic and acidic residues" evidence="1">
    <location>
        <begin position="258"/>
        <end position="268"/>
    </location>
</feature>
<gene>
    <name evidence="3" type="ORF">ARTHRO_60929</name>
</gene>
<evidence type="ECO:0000256" key="2">
    <source>
        <dbReference type="SAM" id="Phobius"/>
    </source>
</evidence>
<feature type="transmembrane region" description="Helical" evidence="2">
    <location>
        <begin position="273"/>
        <end position="294"/>
    </location>
</feature>
<proteinExistence type="predicted"/>
<evidence type="ECO:0000313" key="4">
    <source>
        <dbReference type="Proteomes" id="UP000032946"/>
    </source>
</evidence>
<feature type="region of interest" description="Disordered" evidence="1">
    <location>
        <begin position="211"/>
        <end position="268"/>
    </location>
</feature>